<keyword evidence="2" id="KW-1185">Reference proteome</keyword>
<evidence type="ECO:0000313" key="2">
    <source>
        <dbReference type="Proteomes" id="UP001589894"/>
    </source>
</evidence>
<accession>A0ABV6NS69</accession>
<proteinExistence type="predicted"/>
<dbReference type="Proteomes" id="UP001589894">
    <property type="component" value="Unassembled WGS sequence"/>
</dbReference>
<dbReference type="CDD" id="cd15482">
    <property type="entry name" value="Sialidase_non-viral"/>
    <property type="match status" value="1"/>
</dbReference>
<name>A0ABV6NS69_9ACTN</name>
<sequence length="387" mass="40758">MTRSRRRAAGALALAVLLLAAPGCSIGKVRRAVPPSGPAGTATPAGTAPVVAVRTARVPVPDDFRLQQLDFVTAERGYAQFTRCGTVTDPSGSRPSCAASLLRTDDGGLSWRPLRHPRPEAASHQLVVTRDGDLLLWAAPNWYRSTDGGRSFARVAGGAEQEIPDAFQESLSRFQHDTARPERIVDWRGGRARPVPAPPSVPGNSVLTYRKGQLWATGVAGGWPVVALSTDDGRTWRPTPVPDPGPPDITVVQVEVAPDGEPWLVVRSADPARPPALWRYQSPPGATDPGATELRAWAPVPATGLPAARAEQVLPIGGGLLLTSGPAGNGLVAADRYRALDWPLNNQGIEVLSDATVLVPSPGGDGPLLGVGTGADRTWFRIVLVPE</sequence>
<evidence type="ECO:0000313" key="1">
    <source>
        <dbReference type="EMBL" id="MFC0563269.1"/>
    </source>
</evidence>
<dbReference type="RefSeq" id="WP_377335636.1">
    <property type="nucleotide sequence ID" value="NZ_JBHLUE010000002.1"/>
</dbReference>
<comment type="caution">
    <text evidence="1">The sequence shown here is derived from an EMBL/GenBank/DDBJ whole genome shotgun (WGS) entry which is preliminary data.</text>
</comment>
<dbReference type="SUPFAM" id="SSF110296">
    <property type="entry name" value="Oligoxyloglucan reducing end-specific cellobiohydrolase"/>
    <property type="match status" value="1"/>
</dbReference>
<reference evidence="1 2" key="1">
    <citation type="submission" date="2024-09" db="EMBL/GenBank/DDBJ databases">
        <authorList>
            <person name="Sun Q."/>
            <person name="Mori K."/>
        </authorList>
    </citation>
    <scope>NUCLEOTIDE SEQUENCE [LARGE SCALE GENOMIC DNA]</scope>
    <source>
        <strain evidence="1 2">TBRC 2205</strain>
    </source>
</reference>
<dbReference type="InterPro" id="IPR015943">
    <property type="entry name" value="WD40/YVTN_repeat-like_dom_sf"/>
</dbReference>
<protein>
    <submittedName>
        <fullName evidence="1">WD40/YVTN/BNR-like repeat-containing protein</fullName>
    </submittedName>
</protein>
<dbReference type="Gene3D" id="2.130.10.10">
    <property type="entry name" value="YVTN repeat-like/Quinoprotein amine dehydrogenase"/>
    <property type="match status" value="1"/>
</dbReference>
<dbReference type="EMBL" id="JBHLUE010000002">
    <property type="protein sequence ID" value="MFC0563269.1"/>
    <property type="molecule type" value="Genomic_DNA"/>
</dbReference>
<organism evidence="1 2">
    <name type="scientific">Plantactinospora siamensis</name>
    <dbReference type="NCBI Taxonomy" id="555372"/>
    <lineage>
        <taxon>Bacteria</taxon>
        <taxon>Bacillati</taxon>
        <taxon>Actinomycetota</taxon>
        <taxon>Actinomycetes</taxon>
        <taxon>Micromonosporales</taxon>
        <taxon>Micromonosporaceae</taxon>
        <taxon>Plantactinospora</taxon>
    </lineage>
</organism>
<gene>
    <name evidence="1" type="ORF">ACFFHU_03680</name>
</gene>